<keyword evidence="1" id="KW-0479">Metal-binding</keyword>
<gene>
    <name evidence="7" type="ORF">AGOR_G00001290</name>
</gene>
<sequence>MVDLATPPQGIVGGASHPLSHQSLICDDSPPLSRAQPCERHCSRSLPPAETERNRQHKRARRVGASHRVSGTPLSPCSFVMNGLRGAAEWGRGEEEEEELPQSDGTCDACEPDEAQPATQVCHTCSFAFCAVHADKHLRSTRHNLEPYSPTQAEERKEGMAKGGGDGGGSGDEGGGEEDEAAGQAPEPAEAGKGRDTVTVERLRCKEHGQEGSLYCKRDEKIVCVVCVVQGEHRHHEIITLREAYLWQKSKGGIDLIGSTQEMAERIKSKWTSPM</sequence>
<dbReference type="PANTHER" id="PTHR25465">
    <property type="entry name" value="B-BOX DOMAIN CONTAINING"/>
    <property type="match status" value="1"/>
</dbReference>
<dbReference type="PROSITE" id="PS50119">
    <property type="entry name" value="ZF_BBOX"/>
    <property type="match status" value="1"/>
</dbReference>
<dbReference type="GO" id="GO:0008270">
    <property type="term" value="F:zinc ion binding"/>
    <property type="evidence" value="ECO:0007669"/>
    <property type="project" value="UniProtKB-KW"/>
</dbReference>
<dbReference type="EMBL" id="JAERUA010000001">
    <property type="protein sequence ID" value="KAI1904011.1"/>
    <property type="molecule type" value="Genomic_DNA"/>
</dbReference>
<feature type="domain" description="B box-type" evidence="6">
    <location>
        <begin position="200"/>
        <end position="241"/>
    </location>
</feature>
<evidence type="ECO:0000313" key="7">
    <source>
        <dbReference type="EMBL" id="KAI1904011.1"/>
    </source>
</evidence>
<dbReference type="Pfam" id="PF00643">
    <property type="entry name" value="zf-B_box"/>
    <property type="match status" value="1"/>
</dbReference>
<accession>A0A8T3E3P6</accession>
<evidence type="ECO:0000256" key="2">
    <source>
        <dbReference type="ARBA" id="ARBA00022771"/>
    </source>
</evidence>
<dbReference type="Proteomes" id="UP000829720">
    <property type="component" value="Unassembled WGS sequence"/>
</dbReference>
<reference evidence="7" key="1">
    <citation type="submission" date="2021-01" db="EMBL/GenBank/DDBJ databases">
        <authorList>
            <person name="Zahm M."/>
            <person name="Roques C."/>
            <person name="Cabau C."/>
            <person name="Klopp C."/>
            <person name="Donnadieu C."/>
            <person name="Jouanno E."/>
            <person name="Lampietro C."/>
            <person name="Louis A."/>
            <person name="Herpin A."/>
            <person name="Echchiki A."/>
            <person name="Berthelot C."/>
            <person name="Parey E."/>
            <person name="Roest-Crollius H."/>
            <person name="Braasch I."/>
            <person name="Postlethwait J."/>
            <person name="Bobe J."/>
            <person name="Montfort J."/>
            <person name="Bouchez O."/>
            <person name="Begum T."/>
            <person name="Mejri S."/>
            <person name="Adams A."/>
            <person name="Chen W.-J."/>
            <person name="Guiguen Y."/>
        </authorList>
    </citation>
    <scope>NUCLEOTIDE SEQUENCE</scope>
    <source>
        <tissue evidence="7">Blood</tissue>
    </source>
</reference>
<dbReference type="Gene3D" id="4.10.830.40">
    <property type="match status" value="1"/>
</dbReference>
<keyword evidence="3" id="KW-0862">Zinc</keyword>
<proteinExistence type="predicted"/>
<keyword evidence="2 4" id="KW-0863">Zinc-finger</keyword>
<name>A0A8T3E3P6_9TELE</name>
<evidence type="ECO:0000256" key="5">
    <source>
        <dbReference type="SAM" id="MobiDB-lite"/>
    </source>
</evidence>
<dbReference type="InterPro" id="IPR051051">
    <property type="entry name" value="E3_ubiq-ligase_TRIM/RNF"/>
</dbReference>
<evidence type="ECO:0000256" key="3">
    <source>
        <dbReference type="ARBA" id="ARBA00022833"/>
    </source>
</evidence>
<feature type="region of interest" description="Disordered" evidence="5">
    <location>
        <begin position="141"/>
        <end position="197"/>
    </location>
</feature>
<feature type="region of interest" description="Disordered" evidence="5">
    <location>
        <begin position="31"/>
        <end position="74"/>
    </location>
</feature>
<dbReference type="Gene3D" id="3.30.160.60">
    <property type="entry name" value="Classic Zinc Finger"/>
    <property type="match status" value="1"/>
</dbReference>
<dbReference type="OrthoDB" id="252722at2759"/>
<evidence type="ECO:0000313" key="8">
    <source>
        <dbReference type="Proteomes" id="UP000829720"/>
    </source>
</evidence>
<feature type="compositionally biased region" description="Basic residues" evidence="5">
    <location>
        <begin position="55"/>
        <end position="65"/>
    </location>
</feature>
<dbReference type="PANTHER" id="PTHR25465:SF14">
    <property type="entry name" value="E3 UBIQUITIN-PROTEIN LIGASE TRIM65"/>
    <property type="match status" value="1"/>
</dbReference>
<protein>
    <recommendedName>
        <fullName evidence="6">B box-type domain-containing protein</fullName>
    </recommendedName>
</protein>
<feature type="compositionally biased region" description="Gly residues" evidence="5">
    <location>
        <begin position="161"/>
        <end position="173"/>
    </location>
</feature>
<keyword evidence="8" id="KW-1185">Reference proteome</keyword>
<dbReference type="SMART" id="SM00336">
    <property type="entry name" value="BBOX"/>
    <property type="match status" value="1"/>
</dbReference>
<dbReference type="AlphaFoldDB" id="A0A8T3E3P6"/>
<evidence type="ECO:0000256" key="4">
    <source>
        <dbReference type="PROSITE-ProRule" id="PRU00024"/>
    </source>
</evidence>
<dbReference type="SUPFAM" id="SSF57845">
    <property type="entry name" value="B-box zinc-binding domain"/>
    <property type="match status" value="1"/>
</dbReference>
<evidence type="ECO:0000256" key="1">
    <source>
        <dbReference type="ARBA" id="ARBA00022723"/>
    </source>
</evidence>
<dbReference type="InterPro" id="IPR000315">
    <property type="entry name" value="Znf_B-box"/>
</dbReference>
<evidence type="ECO:0000259" key="6">
    <source>
        <dbReference type="PROSITE" id="PS50119"/>
    </source>
</evidence>
<organism evidence="7 8">
    <name type="scientific">Albula goreensis</name>
    <dbReference type="NCBI Taxonomy" id="1534307"/>
    <lineage>
        <taxon>Eukaryota</taxon>
        <taxon>Metazoa</taxon>
        <taxon>Chordata</taxon>
        <taxon>Craniata</taxon>
        <taxon>Vertebrata</taxon>
        <taxon>Euteleostomi</taxon>
        <taxon>Actinopterygii</taxon>
        <taxon>Neopterygii</taxon>
        <taxon>Teleostei</taxon>
        <taxon>Albuliformes</taxon>
        <taxon>Albulidae</taxon>
        <taxon>Albula</taxon>
    </lineage>
</organism>
<comment type="caution">
    <text evidence="7">The sequence shown here is derived from an EMBL/GenBank/DDBJ whole genome shotgun (WGS) entry which is preliminary data.</text>
</comment>